<evidence type="ECO:0000313" key="8">
    <source>
        <dbReference type="Proteomes" id="UP000444185"/>
    </source>
</evidence>
<dbReference type="PANTHER" id="PTHR11228">
    <property type="entry name" value="RADICAL SAM DOMAIN PROTEIN"/>
    <property type="match status" value="1"/>
</dbReference>
<keyword evidence="4" id="KW-0408">Iron</keyword>
<dbReference type="GO" id="GO:0051536">
    <property type="term" value="F:iron-sulfur cluster binding"/>
    <property type="evidence" value="ECO:0007669"/>
    <property type="project" value="UniProtKB-KW"/>
</dbReference>
<dbReference type="SFLD" id="SFLDS00029">
    <property type="entry name" value="Radical_SAM"/>
    <property type="match status" value="1"/>
</dbReference>
<comment type="cofactor">
    <cofactor evidence="1">
        <name>[4Fe-4S] cluster</name>
        <dbReference type="ChEBI" id="CHEBI:49883"/>
    </cofactor>
</comment>
<dbReference type="Proteomes" id="UP000444185">
    <property type="component" value="Unassembled WGS sequence"/>
</dbReference>
<dbReference type="SUPFAM" id="SSF102114">
    <property type="entry name" value="Radical SAM enzymes"/>
    <property type="match status" value="1"/>
</dbReference>
<evidence type="ECO:0000313" key="7">
    <source>
        <dbReference type="EMBL" id="MXO52320.1"/>
    </source>
</evidence>
<dbReference type="EMBL" id="WTYF01000004">
    <property type="protein sequence ID" value="MXO52320.1"/>
    <property type="molecule type" value="Genomic_DNA"/>
</dbReference>
<evidence type="ECO:0000256" key="1">
    <source>
        <dbReference type="ARBA" id="ARBA00001966"/>
    </source>
</evidence>
<proteinExistence type="predicted"/>
<keyword evidence="2" id="KW-0949">S-adenosyl-L-methionine</keyword>
<dbReference type="AlphaFoldDB" id="A0A844Y1Q0"/>
<reference evidence="7 8" key="1">
    <citation type="submission" date="2019-12" db="EMBL/GenBank/DDBJ databases">
        <title>Genomic-based taxomic classification of the family Erythrobacteraceae.</title>
        <authorList>
            <person name="Xu L."/>
        </authorList>
    </citation>
    <scope>NUCLEOTIDE SEQUENCE [LARGE SCALE GENOMIC DNA]</scope>
    <source>
        <strain evidence="7 8">DSM 16225</strain>
    </source>
</reference>
<gene>
    <name evidence="7" type="ORF">GRI42_13485</name>
</gene>
<comment type="caution">
    <text evidence="7">The sequence shown here is derived from an EMBL/GenBank/DDBJ whole genome shotgun (WGS) entry which is preliminary data.</text>
</comment>
<dbReference type="InterPro" id="IPR058240">
    <property type="entry name" value="rSAM_sf"/>
</dbReference>
<protein>
    <submittedName>
        <fullName evidence="7">Radical SAM protein</fullName>
    </submittedName>
</protein>
<dbReference type="InterPro" id="IPR013785">
    <property type="entry name" value="Aldolase_TIM"/>
</dbReference>
<dbReference type="InterPro" id="IPR007197">
    <property type="entry name" value="rSAM"/>
</dbReference>
<accession>A0A844Y1Q0</accession>
<dbReference type="GO" id="GO:0046872">
    <property type="term" value="F:metal ion binding"/>
    <property type="evidence" value="ECO:0007669"/>
    <property type="project" value="UniProtKB-KW"/>
</dbReference>
<keyword evidence="5" id="KW-0411">Iron-sulfur</keyword>
<evidence type="ECO:0000256" key="4">
    <source>
        <dbReference type="ARBA" id="ARBA00023004"/>
    </source>
</evidence>
<dbReference type="PANTHER" id="PTHR11228:SF22">
    <property type="entry name" value="PEPTIDE BIOSYNTHESIS PROTEIN YYDG-RELATED"/>
    <property type="match status" value="1"/>
</dbReference>
<organism evidence="7 8">
    <name type="scientific">Qipengyuania gaetbuli</name>
    <dbReference type="NCBI Taxonomy" id="266952"/>
    <lineage>
        <taxon>Bacteria</taxon>
        <taxon>Pseudomonadati</taxon>
        <taxon>Pseudomonadota</taxon>
        <taxon>Alphaproteobacteria</taxon>
        <taxon>Sphingomonadales</taxon>
        <taxon>Erythrobacteraceae</taxon>
        <taxon>Qipengyuania</taxon>
    </lineage>
</organism>
<name>A0A844Y1Q0_9SPHN</name>
<dbReference type="PROSITE" id="PS51918">
    <property type="entry name" value="RADICAL_SAM"/>
    <property type="match status" value="1"/>
</dbReference>
<keyword evidence="3" id="KW-0479">Metal-binding</keyword>
<evidence type="ECO:0000256" key="5">
    <source>
        <dbReference type="ARBA" id="ARBA00023014"/>
    </source>
</evidence>
<sequence>MGGVPRTDEAAAFVNVRSASRNAPAGPSPFAVEAAALPREKFVDPALTAKGEPRASVPLVRLDTLWLNTGTLCNLACATCYIESSPTNDALVYLRSHDAGRFLDEAAGMGTREIGFTGGEPFMNPDILAMLEDSLARGFEVLVLTNAMRPMRRHERALLALRERFGERLTLRVSLDHHSRPVHEAERGANSWGPAMDGLRWLSDHGFAIAVAGRLLPGEGEQEARRAYAALFAGEGIGIDAHDPARLVLFPEMDAGKDIAEITTACWDILGKSPSDIMCASSRMVVHRKGEPSPRVAACTLIPYDPGFDLGATLAEASGEVALNHPHCARFCVLGGASCSA</sequence>
<dbReference type="InterPro" id="IPR050377">
    <property type="entry name" value="Radical_SAM_PqqE_MftC-like"/>
</dbReference>
<dbReference type="SFLD" id="SFLDG01067">
    <property type="entry name" value="SPASM/twitch_domain_containing"/>
    <property type="match status" value="1"/>
</dbReference>
<dbReference type="Gene3D" id="3.20.20.70">
    <property type="entry name" value="Aldolase class I"/>
    <property type="match status" value="1"/>
</dbReference>
<evidence type="ECO:0000259" key="6">
    <source>
        <dbReference type="PROSITE" id="PS51918"/>
    </source>
</evidence>
<dbReference type="CDD" id="cd01335">
    <property type="entry name" value="Radical_SAM"/>
    <property type="match status" value="1"/>
</dbReference>
<evidence type="ECO:0000256" key="2">
    <source>
        <dbReference type="ARBA" id="ARBA00022691"/>
    </source>
</evidence>
<keyword evidence="8" id="KW-1185">Reference proteome</keyword>
<dbReference type="Pfam" id="PF04055">
    <property type="entry name" value="Radical_SAM"/>
    <property type="match status" value="1"/>
</dbReference>
<dbReference type="OrthoDB" id="9810775at2"/>
<dbReference type="GO" id="GO:0003824">
    <property type="term" value="F:catalytic activity"/>
    <property type="evidence" value="ECO:0007669"/>
    <property type="project" value="InterPro"/>
</dbReference>
<evidence type="ECO:0000256" key="3">
    <source>
        <dbReference type="ARBA" id="ARBA00022723"/>
    </source>
</evidence>
<feature type="domain" description="Radical SAM core" evidence="6">
    <location>
        <begin position="49"/>
        <end position="280"/>
    </location>
</feature>